<accession>A0A168KZN0</accession>
<evidence type="ECO:0000256" key="2">
    <source>
        <dbReference type="SAM" id="MobiDB-lite"/>
    </source>
</evidence>
<dbReference type="Pfam" id="PF00320">
    <property type="entry name" value="GATA"/>
    <property type="match status" value="1"/>
</dbReference>
<dbReference type="OrthoDB" id="515401at2759"/>
<gene>
    <name evidence="4" type="primary">ABSGL_01100.1 scaffold 1223</name>
</gene>
<dbReference type="AlphaFoldDB" id="A0A168KZN0"/>
<evidence type="ECO:0000313" key="4">
    <source>
        <dbReference type="EMBL" id="SAL95759.1"/>
    </source>
</evidence>
<dbReference type="GO" id="GO:0008270">
    <property type="term" value="F:zinc ion binding"/>
    <property type="evidence" value="ECO:0007669"/>
    <property type="project" value="UniProtKB-KW"/>
</dbReference>
<keyword evidence="1" id="KW-0479">Metal-binding</keyword>
<sequence length="337" mass="36897">MAPILLKLQGVSDLLDDLNVDSDELHDAWRVCTKAKQALENGSRLENMSWRRWFRHVHKQHEPTSPLLVEQQQSEGDEVDQQHEPGMAPTANLEKQYKRNLLLQQKDQYQRLLLAAVTVEATTTPTKSLPEAFDDPQYQPPPQCPPTVSAPGGGPSIMASFGNMDDKTGQTIPSCDPYAISSDLTICQNNSNSSSNSDIYNSIHPAMYVSFDESPQSQQSSSYIPPFDPYQQPSSSINLSLFTTSTFCPASITTTAASALSSSSFASYPIASASLTVTTAPTTQPTTKKPKKHRIRRPLPAINADGNGKSICDDCGTSATPLWRRYQNKNLCNACGL</sequence>
<dbReference type="Proteomes" id="UP000078561">
    <property type="component" value="Unassembled WGS sequence"/>
</dbReference>
<protein>
    <recommendedName>
        <fullName evidence="3">GATA-type domain-containing protein</fullName>
    </recommendedName>
</protein>
<dbReference type="SUPFAM" id="SSF57716">
    <property type="entry name" value="Glucocorticoid receptor-like (DNA-binding domain)"/>
    <property type="match status" value="1"/>
</dbReference>
<keyword evidence="5" id="KW-1185">Reference proteome</keyword>
<dbReference type="Pfam" id="PF08550">
    <property type="entry name" value="GATA_AreA"/>
    <property type="match status" value="1"/>
</dbReference>
<organism evidence="4">
    <name type="scientific">Absidia glauca</name>
    <name type="common">Pin mould</name>
    <dbReference type="NCBI Taxonomy" id="4829"/>
    <lineage>
        <taxon>Eukaryota</taxon>
        <taxon>Fungi</taxon>
        <taxon>Fungi incertae sedis</taxon>
        <taxon>Mucoromycota</taxon>
        <taxon>Mucoromycotina</taxon>
        <taxon>Mucoromycetes</taxon>
        <taxon>Mucorales</taxon>
        <taxon>Cunninghamellaceae</taxon>
        <taxon>Absidia</taxon>
    </lineage>
</organism>
<proteinExistence type="predicted"/>
<feature type="domain" description="GATA-type" evidence="3">
    <location>
        <begin position="312"/>
        <end position="337"/>
    </location>
</feature>
<evidence type="ECO:0000256" key="1">
    <source>
        <dbReference type="PROSITE-ProRule" id="PRU00094"/>
    </source>
</evidence>
<evidence type="ECO:0000313" key="5">
    <source>
        <dbReference type="Proteomes" id="UP000078561"/>
    </source>
</evidence>
<name>A0A168KZN0_ABSGL</name>
<dbReference type="STRING" id="4829.A0A168KZN0"/>
<dbReference type="GO" id="GO:0043565">
    <property type="term" value="F:sequence-specific DNA binding"/>
    <property type="evidence" value="ECO:0007669"/>
    <property type="project" value="InterPro"/>
</dbReference>
<dbReference type="GO" id="GO:0006355">
    <property type="term" value="P:regulation of DNA-templated transcription"/>
    <property type="evidence" value="ECO:0007669"/>
    <property type="project" value="InterPro"/>
</dbReference>
<dbReference type="EMBL" id="LT550481">
    <property type="protein sequence ID" value="SAL95759.1"/>
    <property type="molecule type" value="Genomic_DNA"/>
</dbReference>
<dbReference type="InterPro" id="IPR013860">
    <property type="entry name" value="AreA_GATA"/>
</dbReference>
<dbReference type="InterPro" id="IPR000679">
    <property type="entry name" value="Znf_GATA"/>
</dbReference>
<dbReference type="Gene3D" id="3.30.50.10">
    <property type="entry name" value="Erythroid Transcription Factor GATA-1, subunit A"/>
    <property type="match status" value="1"/>
</dbReference>
<keyword evidence="1" id="KW-0863">Zinc-finger</keyword>
<keyword evidence="1" id="KW-0862">Zinc</keyword>
<evidence type="ECO:0000259" key="3">
    <source>
        <dbReference type="PROSITE" id="PS50114"/>
    </source>
</evidence>
<dbReference type="CDD" id="cd00202">
    <property type="entry name" value="ZnF_GATA"/>
    <property type="match status" value="1"/>
</dbReference>
<dbReference type="InParanoid" id="A0A168KZN0"/>
<reference evidence="4" key="1">
    <citation type="submission" date="2016-04" db="EMBL/GenBank/DDBJ databases">
        <authorList>
            <person name="Evans L.H."/>
            <person name="Alamgir A."/>
            <person name="Owens N."/>
            <person name="Weber N.D."/>
            <person name="Virtaneva K."/>
            <person name="Barbian K."/>
            <person name="Babar A."/>
            <person name="Rosenke K."/>
        </authorList>
    </citation>
    <scope>NUCLEOTIDE SEQUENCE [LARGE SCALE GENOMIC DNA]</scope>
    <source>
        <strain evidence="4">CBS 101.48</strain>
    </source>
</reference>
<dbReference type="PROSITE" id="PS50114">
    <property type="entry name" value="GATA_ZN_FINGER_2"/>
    <property type="match status" value="1"/>
</dbReference>
<feature type="region of interest" description="Disordered" evidence="2">
    <location>
        <begin position="62"/>
        <end position="86"/>
    </location>
</feature>
<dbReference type="InterPro" id="IPR013088">
    <property type="entry name" value="Znf_NHR/GATA"/>
</dbReference>